<dbReference type="KEGG" id="sedi:EBB79_02325"/>
<reference evidence="1 2" key="1">
    <citation type="submission" date="2018-10" db="EMBL/GenBank/DDBJ databases">
        <title>Parasedimentitalea marina sp. nov., a psychrophilic bacterium isolated from deep seawater of the New Britain Trench.</title>
        <authorList>
            <person name="Cao J."/>
        </authorList>
    </citation>
    <scope>NUCLEOTIDE SEQUENCE [LARGE SCALE GENOMIC DNA]</scope>
    <source>
        <strain evidence="1 2">W43</strain>
    </source>
</reference>
<gene>
    <name evidence="1" type="ORF">EBB79_02325</name>
</gene>
<evidence type="ECO:0000313" key="1">
    <source>
        <dbReference type="EMBL" id="AZV76846.1"/>
    </source>
</evidence>
<keyword evidence="2" id="KW-1185">Reference proteome</keyword>
<evidence type="ECO:0000313" key="2">
    <source>
        <dbReference type="Proteomes" id="UP000283063"/>
    </source>
</evidence>
<name>A0A3T0MYJ6_9RHOB</name>
<proteinExistence type="predicted"/>
<organism evidence="1 2">
    <name type="scientific">Parasedimentitalea marina</name>
    <dbReference type="NCBI Taxonomy" id="2483033"/>
    <lineage>
        <taxon>Bacteria</taxon>
        <taxon>Pseudomonadati</taxon>
        <taxon>Pseudomonadota</taxon>
        <taxon>Alphaproteobacteria</taxon>
        <taxon>Rhodobacterales</taxon>
        <taxon>Paracoccaceae</taxon>
        <taxon>Parasedimentitalea</taxon>
    </lineage>
</organism>
<protein>
    <submittedName>
        <fullName evidence="1">Uncharacterized protein</fullName>
    </submittedName>
</protein>
<dbReference type="Proteomes" id="UP000283063">
    <property type="component" value="Chromosome"/>
</dbReference>
<dbReference type="EMBL" id="CP033219">
    <property type="protein sequence ID" value="AZV76846.1"/>
    <property type="molecule type" value="Genomic_DNA"/>
</dbReference>
<accession>A0A3T0MYJ6</accession>
<sequence length="69" mass="7792">MFSETNAGRFYGRLFTQYLPMPGAFDMHSGLHFVDPGYSEIRSDWPSALNTFATSHHSDWDHSVLAPVS</sequence>
<dbReference type="AlphaFoldDB" id="A0A3T0MYJ6"/>